<keyword evidence="7" id="KW-1185">Reference proteome</keyword>
<dbReference type="InterPro" id="IPR004968">
    <property type="entry name" value="DNA_primase/NTPase_C"/>
</dbReference>
<feature type="domain" description="SF3 helicase" evidence="5">
    <location>
        <begin position="354"/>
        <end position="508"/>
    </location>
</feature>
<dbReference type="InterPro" id="IPR051620">
    <property type="entry name" value="ORF904-like_C"/>
</dbReference>
<dbReference type="InterPro" id="IPR014015">
    <property type="entry name" value="Helicase_SF3_DNA-vir"/>
</dbReference>
<dbReference type="AlphaFoldDB" id="R4KSR3"/>
<evidence type="ECO:0000259" key="5">
    <source>
        <dbReference type="PROSITE" id="PS51206"/>
    </source>
</evidence>
<dbReference type="STRING" id="767817.Desgi_4388"/>
<dbReference type="SMART" id="SM00885">
    <property type="entry name" value="D5_N"/>
    <property type="match status" value="1"/>
</dbReference>
<keyword evidence="4" id="KW-0067">ATP-binding</keyword>
<accession>R4KSR3</accession>
<dbReference type="InterPro" id="IPR027417">
    <property type="entry name" value="P-loop_NTPase"/>
</dbReference>
<dbReference type="EMBL" id="CP003273">
    <property type="protein sequence ID" value="AGL03630.1"/>
    <property type="molecule type" value="Genomic_DNA"/>
</dbReference>
<dbReference type="InterPro" id="IPR006500">
    <property type="entry name" value="Helicase_put_C_phage/plasmid"/>
</dbReference>
<dbReference type="HOGENOM" id="CLU_024434_1_0_9"/>
<dbReference type="PANTHER" id="PTHR35372">
    <property type="entry name" value="ATP BINDING PROTEIN-RELATED"/>
    <property type="match status" value="1"/>
</dbReference>
<dbReference type="eggNOG" id="COG3378">
    <property type="taxonomic scope" value="Bacteria"/>
</dbReference>
<evidence type="ECO:0000313" key="6">
    <source>
        <dbReference type="EMBL" id="AGL03630.1"/>
    </source>
</evidence>
<dbReference type="NCBIfam" id="TIGR01613">
    <property type="entry name" value="primase_Cterm"/>
    <property type="match status" value="1"/>
</dbReference>
<sequence length="636" mass="72493">MDMVKGYIKTKGKKPIEPYRNKKSFYTYDYIRKTGGDFAGILADGMVQIDLDDEKEGKLVKQIVTETGLRSAILKTDRGIHFYFRNTEVKKKQVKLMTPIGVTVDVAVGEQNAPIPIKVNGKTRRWLNKIDAIEDIDFLPDWLQPLKKKHNLPDFSSLADGDGRNQALFNYILTLQAEGFGKEAIKGIIQIINQHVLKTPLGDKEVETILRDEAFLKQTFYIKSKFLHDRFAKYLKTEERIIKINNQLHIYRDGVYKNDALEIETAMIKHLPELNRAKRSETLTYLDLIAEDKEPASANYIGFNNGILDIDSMTMHDFSADIVLQNKIEYDYIPGVYDQIVDKTLDKICCQDNNLRKLLEELVGYLFFRRNELGKCFILTGGGSNGKSTFLDMIKNLLGNNNYSSLGIDELGVRFKTAELFHKLANVGDDISKKYMDDSAIFKKLVTGETVNAERKGKDPFEFNNYAKLLFSTNKLPRINDTSVGLMRRLVIIPFNAVFSDKDTDFDPFIKDKLLTKPAMEYLLKLGIEGLTRVLASGFTEAQAAKREKRDYEVVNNPVLAFVNEGLKIENEAIKDVYRKYGTWCYENGLKPLSHIEFGRELSKNGYQSEVKRIGGETVRIYVKAATDVTNGQNDL</sequence>
<evidence type="ECO:0000256" key="1">
    <source>
        <dbReference type="ARBA" id="ARBA00022741"/>
    </source>
</evidence>
<dbReference type="GO" id="GO:0004386">
    <property type="term" value="F:helicase activity"/>
    <property type="evidence" value="ECO:0007669"/>
    <property type="project" value="UniProtKB-KW"/>
</dbReference>
<dbReference type="GO" id="GO:0005524">
    <property type="term" value="F:ATP binding"/>
    <property type="evidence" value="ECO:0007669"/>
    <property type="project" value="UniProtKB-KW"/>
</dbReference>
<dbReference type="Pfam" id="PF03288">
    <property type="entry name" value="Pox_D5"/>
    <property type="match status" value="1"/>
</dbReference>
<reference evidence="6 7" key="1">
    <citation type="submission" date="2012-01" db="EMBL/GenBank/DDBJ databases">
        <title>Complete sequence of Desulfotomaculum gibsoniae DSM 7213.</title>
        <authorList>
            <consortium name="US DOE Joint Genome Institute"/>
            <person name="Lucas S."/>
            <person name="Han J."/>
            <person name="Lapidus A."/>
            <person name="Cheng J.-F."/>
            <person name="Goodwin L."/>
            <person name="Pitluck S."/>
            <person name="Peters L."/>
            <person name="Ovchinnikova G."/>
            <person name="Teshima H."/>
            <person name="Detter J.C."/>
            <person name="Han C."/>
            <person name="Tapia R."/>
            <person name="Land M."/>
            <person name="Hauser L."/>
            <person name="Kyrpides N."/>
            <person name="Ivanova N."/>
            <person name="Pagani I."/>
            <person name="Parshina S."/>
            <person name="Plugge C."/>
            <person name="Muyzer G."/>
            <person name="Kuever J."/>
            <person name="Ivanova A."/>
            <person name="Nazina T."/>
            <person name="Klenk H.-P."/>
            <person name="Brambilla E."/>
            <person name="Spring S."/>
            <person name="Stams A.F."/>
            <person name="Woyke T."/>
        </authorList>
    </citation>
    <scope>NUCLEOTIDE SEQUENCE [LARGE SCALE GENOMIC DNA]</scope>
    <source>
        <strain evidence="6 7">DSM 7213</strain>
    </source>
</reference>
<dbReference type="OrthoDB" id="9763644at2"/>
<evidence type="ECO:0000256" key="2">
    <source>
        <dbReference type="ARBA" id="ARBA00022801"/>
    </source>
</evidence>
<keyword evidence="2" id="KW-0378">Hydrolase</keyword>
<dbReference type="PROSITE" id="PS51206">
    <property type="entry name" value="SF3_HELICASE_1"/>
    <property type="match status" value="1"/>
</dbReference>
<dbReference type="Pfam" id="PF19263">
    <property type="entry name" value="DUF5906"/>
    <property type="match status" value="1"/>
</dbReference>
<protein>
    <submittedName>
        <fullName evidence="6">Phage/plasmid primase, P4 family, C-terminal domain protein</fullName>
    </submittedName>
</protein>
<dbReference type="PANTHER" id="PTHR35372:SF2">
    <property type="entry name" value="SF3 HELICASE DOMAIN-CONTAINING PROTEIN"/>
    <property type="match status" value="1"/>
</dbReference>
<dbReference type="InterPro" id="IPR045455">
    <property type="entry name" value="NrS-1_pol-like_helicase"/>
</dbReference>
<evidence type="ECO:0000256" key="3">
    <source>
        <dbReference type="ARBA" id="ARBA00022806"/>
    </source>
</evidence>
<dbReference type="InterPro" id="IPR014818">
    <property type="entry name" value="Phage/plasmid_primase_P4_C"/>
</dbReference>
<dbReference type="KEGG" id="dgi:Desgi_4388"/>
<dbReference type="Pfam" id="PF08706">
    <property type="entry name" value="D5_N"/>
    <property type="match status" value="1"/>
</dbReference>
<dbReference type="SUPFAM" id="SSF52540">
    <property type="entry name" value="P-loop containing nucleoside triphosphate hydrolases"/>
    <property type="match status" value="1"/>
</dbReference>
<name>R4KSR3_9FIRM</name>
<organism evidence="6 7">
    <name type="scientific">Desulfoscipio gibsoniae DSM 7213</name>
    <dbReference type="NCBI Taxonomy" id="767817"/>
    <lineage>
        <taxon>Bacteria</taxon>
        <taxon>Bacillati</taxon>
        <taxon>Bacillota</taxon>
        <taxon>Clostridia</taxon>
        <taxon>Eubacteriales</taxon>
        <taxon>Desulfallaceae</taxon>
        <taxon>Desulfoscipio</taxon>
    </lineage>
</organism>
<evidence type="ECO:0000256" key="4">
    <source>
        <dbReference type="ARBA" id="ARBA00022840"/>
    </source>
</evidence>
<gene>
    <name evidence="6" type="ORF">Desgi_4388</name>
</gene>
<keyword evidence="3" id="KW-0347">Helicase</keyword>
<dbReference type="GO" id="GO:0016787">
    <property type="term" value="F:hydrolase activity"/>
    <property type="evidence" value="ECO:0007669"/>
    <property type="project" value="UniProtKB-KW"/>
</dbReference>
<proteinExistence type="predicted"/>
<dbReference type="Proteomes" id="UP000013520">
    <property type="component" value="Chromosome"/>
</dbReference>
<dbReference type="Gene3D" id="3.40.50.300">
    <property type="entry name" value="P-loop containing nucleotide triphosphate hydrolases"/>
    <property type="match status" value="1"/>
</dbReference>
<keyword evidence="1" id="KW-0547">Nucleotide-binding</keyword>
<evidence type="ECO:0000313" key="7">
    <source>
        <dbReference type="Proteomes" id="UP000013520"/>
    </source>
</evidence>